<gene>
    <name evidence="8" type="ORF">GCM10007420_03360</name>
</gene>
<feature type="transmembrane region" description="Helical" evidence="7">
    <location>
        <begin position="110"/>
        <end position="131"/>
    </location>
</feature>
<dbReference type="NCBIfam" id="TIGR00937">
    <property type="entry name" value="2A51"/>
    <property type="match status" value="1"/>
</dbReference>
<proteinExistence type="inferred from homology"/>
<feature type="transmembrane region" description="Helical" evidence="7">
    <location>
        <begin position="196"/>
        <end position="221"/>
    </location>
</feature>
<evidence type="ECO:0000313" key="9">
    <source>
        <dbReference type="Proteomes" id="UP000648722"/>
    </source>
</evidence>
<evidence type="ECO:0000256" key="4">
    <source>
        <dbReference type="ARBA" id="ARBA00022692"/>
    </source>
</evidence>
<keyword evidence="9" id="KW-1185">Reference proteome</keyword>
<dbReference type="RefSeq" id="WP_188450809.1">
    <property type="nucleotide sequence ID" value="NZ_BMFS01000001.1"/>
</dbReference>
<feature type="transmembrane region" description="Helical" evidence="7">
    <location>
        <begin position="391"/>
        <end position="409"/>
    </location>
</feature>
<protein>
    <submittedName>
        <fullName evidence="8">Chromate transporter</fullName>
    </submittedName>
</protein>
<evidence type="ECO:0000256" key="7">
    <source>
        <dbReference type="SAM" id="Phobius"/>
    </source>
</evidence>
<feature type="transmembrane region" description="Helical" evidence="7">
    <location>
        <begin position="143"/>
        <end position="176"/>
    </location>
</feature>
<dbReference type="InterPro" id="IPR003370">
    <property type="entry name" value="Chromate_transpt"/>
</dbReference>
<feature type="transmembrane region" description="Helical" evidence="7">
    <location>
        <begin position="416"/>
        <end position="432"/>
    </location>
</feature>
<dbReference type="Pfam" id="PF02417">
    <property type="entry name" value="Chromate_transp"/>
    <property type="match status" value="2"/>
</dbReference>
<dbReference type="EMBL" id="BMFS01000001">
    <property type="protein sequence ID" value="GGG91404.1"/>
    <property type="molecule type" value="Genomic_DNA"/>
</dbReference>
<evidence type="ECO:0000256" key="3">
    <source>
        <dbReference type="ARBA" id="ARBA00022475"/>
    </source>
</evidence>
<accession>A0ABQ1XDL9</accession>
<feature type="transmembrane region" description="Helical" evidence="7">
    <location>
        <begin position="304"/>
        <end position="333"/>
    </location>
</feature>
<evidence type="ECO:0000256" key="6">
    <source>
        <dbReference type="ARBA" id="ARBA00023136"/>
    </source>
</evidence>
<evidence type="ECO:0000256" key="5">
    <source>
        <dbReference type="ARBA" id="ARBA00022989"/>
    </source>
</evidence>
<dbReference type="PANTHER" id="PTHR33567:SF3">
    <property type="entry name" value="CHROMATE ION TRANSPORTER (EUROFUNG)"/>
    <property type="match status" value="1"/>
</dbReference>
<comment type="subcellular location">
    <subcellularLocation>
        <location evidence="1">Cell membrane</location>
        <topology evidence="1">Multi-pass membrane protein</topology>
    </subcellularLocation>
</comment>
<comment type="similarity">
    <text evidence="2">Belongs to the chromate ion transporter (CHR) (TC 2.A.51) family.</text>
</comment>
<feature type="transmembrane region" description="Helical" evidence="7">
    <location>
        <begin position="345"/>
        <end position="371"/>
    </location>
</feature>
<keyword evidence="4 7" id="KW-0812">Transmembrane</keyword>
<evidence type="ECO:0000313" key="8">
    <source>
        <dbReference type="EMBL" id="GGG91404.1"/>
    </source>
</evidence>
<keyword evidence="5 7" id="KW-1133">Transmembrane helix</keyword>
<keyword evidence="3" id="KW-1003">Cell membrane</keyword>
<organism evidence="8 9">
    <name type="scientific">Glycocaulis albus</name>
    <dbReference type="NCBI Taxonomy" id="1382801"/>
    <lineage>
        <taxon>Bacteria</taxon>
        <taxon>Pseudomonadati</taxon>
        <taxon>Pseudomonadota</taxon>
        <taxon>Alphaproteobacteria</taxon>
        <taxon>Maricaulales</taxon>
        <taxon>Maricaulaceae</taxon>
        <taxon>Glycocaulis</taxon>
    </lineage>
</organism>
<dbReference type="PIRSF" id="PIRSF004810">
    <property type="entry name" value="ChrA"/>
    <property type="match status" value="1"/>
</dbReference>
<evidence type="ECO:0000256" key="2">
    <source>
        <dbReference type="ARBA" id="ARBA00005262"/>
    </source>
</evidence>
<dbReference type="Proteomes" id="UP000648722">
    <property type="component" value="Unassembled WGS sequence"/>
</dbReference>
<comment type="caution">
    <text evidence="8">The sequence shown here is derived from an EMBL/GenBank/DDBJ whole genome shotgun (WGS) entry which is preliminary data.</text>
</comment>
<keyword evidence="6 7" id="KW-0472">Membrane</keyword>
<dbReference type="PANTHER" id="PTHR33567">
    <property type="entry name" value="CHROMATE ION TRANSPORTER (EUROFUNG)"/>
    <property type="match status" value="1"/>
</dbReference>
<feature type="transmembrane region" description="Helical" evidence="7">
    <location>
        <begin position="233"/>
        <end position="253"/>
    </location>
</feature>
<reference evidence="9" key="1">
    <citation type="journal article" date="2019" name="Int. J. Syst. Evol. Microbiol.">
        <title>The Global Catalogue of Microorganisms (GCM) 10K type strain sequencing project: providing services to taxonomists for standard genome sequencing and annotation.</title>
        <authorList>
            <consortium name="The Broad Institute Genomics Platform"/>
            <consortium name="The Broad Institute Genome Sequencing Center for Infectious Disease"/>
            <person name="Wu L."/>
            <person name="Ma J."/>
        </authorList>
    </citation>
    <scope>NUCLEOTIDE SEQUENCE [LARGE SCALE GENOMIC DNA]</scope>
    <source>
        <strain evidence="9">CGMCC 1.12766</strain>
    </source>
</reference>
<dbReference type="InterPro" id="IPR014047">
    <property type="entry name" value="Chr_Tranpt_l_chain"/>
</dbReference>
<sequence>MSPRPPLTSLARDFARIGFLSFGGPAPQIAMLHELAVEERGWISDQEFLRALNLCHLLPGPEAMQLATWIGWRMAGIRGGLITGGLFVLPGVLVIFALSALYAYAADLTLVGAGFTGVQAAVLIILAGAVLRLGKRTLKSAGSLTIAAGAFVALLFGLPFPAIVVVAGFAGLWLTQKADTGDRTEAPSNPDQPGQIGSSAITFLSGLALWLAPLALVFVLLGGAHRLTEITAFFSWLAIVSFGGAYAVLAFMAQAGVEQYGWVSAGEMADGLALAESTPGPLILVTQFTGFLAAFRESAPFSPLLAGMLGSLLTVWAVFLPSFIAIFTLAPWMERLNRVKILQSALNGISAAVVGVIASLAVWFATQVMFAVTGEISFGPFRLITLDPASINAPILAIAAVCAVLAFAFKRGVMTLVAAGLAMGLALPLLGLI</sequence>
<name>A0ABQ1XDL9_9PROT</name>
<evidence type="ECO:0000256" key="1">
    <source>
        <dbReference type="ARBA" id="ARBA00004651"/>
    </source>
</evidence>
<feature type="transmembrane region" description="Helical" evidence="7">
    <location>
        <begin position="81"/>
        <end position="104"/>
    </location>
</feature>